<organism evidence="2 3">
    <name type="scientific">Coprinellus micaceus</name>
    <name type="common">Glistening ink-cap mushroom</name>
    <name type="synonym">Coprinus micaceus</name>
    <dbReference type="NCBI Taxonomy" id="71717"/>
    <lineage>
        <taxon>Eukaryota</taxon>
        <taxon>Fungi</taxon>
        <taxon>Dikarya</taxon>
        <taxon>Basidiomycota</taxon>
        <taxon>Agaricomycotina</taxon>
        <taxon>Agaricomycetes</taxon>
        <taxon>Agaricomycetidae</taxon>
        <taxon>Agaricales</taxon>
        <taxon>Agaricineae</taxon>
        <taxon>Psathyrellaceae</taxon>
        <taxon>Coprinellus</taxon>
    </lineage>
</organism>
<feature type="region of interest" description="Disordered" evidence="1">
    <location>
        <begin position="185"/>
        <end position="221"/>
    </location>
</feature>
<protein>
    <submittedName>
        <fullName evidence="2">Uncharacterized protein</fullName>
    </submittedName>
</protein>
<evidence type="ECO:0000313" key="2">
    <source>
        <dbReference type="EMBL" id="TEB28317.1"/>
    </source>
</evidence>
<name>A0A4Y7T2D3_COPMI</name>
<gene>
    <name evidence="2" type="ORF">FA13DRAFT_1711884</name>
</gene>
<evidence type="ECO:0000256" key="1">
    <source>
        <dbReference type="SAM" id="MobiDB-lite"/>
    </source>
</evidence>
<sequence length="221" mass="23300">MPTNTAVQRLQQFSLLPRGNNGVPETLKTCVLSLGNAGDVPSGSRECKKDLSQAQRLDWRGNGEPTLRTPLSEATHNASLPFVGMGLASPGSHGVSARMLGVGYKLRQLRNEGVDGGAGGDEALRAWTGGFCSRLRIGKGQNTVKDEMKDDSQALEWHAGPLQCFSNPVVVVPANDRISKWPSIVSGGTARSRTRRAPVALPAGGVTQSSGQGIDDGDGER</sequence>
<evidence type="ECO:0000313" key="3">
    <source>
        <dbReference type="Proteomes" id="UP000298030"/>
    </source>
</evidence>
<reference evidence="2 3" key="1">
    <citation type="journal article" date="2019" name="Nat. Ecol. Evol.">
        <title>Megaphylogeny resolves global patterns of mushroom evolution.</title>
        <authorList>
            <person name="Varga T."/>
            <person name="Krizsan K."/>
            <person name="Foldi C."/>
            <person name="Dima B."/>
            <person name="Sanchez-Garcia M."/>
            <person name="Sanchez-Ramirez S."/>
            <person name="Szollosi G.J."/>
            <person name="Szarkandi J.G."/>
            <person name="Papp V."/>
            <person name="Albert L."/>
            <person name="Andreopoulos W."/>
            <person name="Angelini C."/>
            <person name="Antonin V."/>
            <person name="Barry K.W."/>
            <person name="Bougher N.L."/>
            <person name="Buchanan P."/>
            <person name="Buyck B."/>
            <person name="Bense V."/>
            <person name="Catcheside P."/>
            <person name="Chovatia M."/>
            <person name="Cooper J."/>
            <person name="Damon W."/>
            <person name="Desjardin D."/>
            <person name="Finy P."/>
            <person name="Geml J."/>
            <person name="Haridas S."/>
            <person name="Hughes K."/>
            <person name="Justo A."/>
            <person name="Karasinski D."/>
            <person name="Kautmanova I."/>
            <person name="Kiss B."/>
            <person name="Kocsube S."/>
            <person name="Kotiranta H."/>
            <person name="LaButti K.M."/>
            <person name="Lechner B.E."/>
            <person name="Liimatainen K."/>
            <person name="Lipzen A."/>
            <person name="Lukacs Z."/>
            <person name="Mihaltcheva S."/>
            <person name="Morgado L.N."/>
            <person name="Niskanen T."/>
            <person name="Noordeloos M.E."/>
            <person name="Ohm R.A."/>
            <person name="Ortiz-Santana B."/>
            <person name="Ovrebo C."/>
            <person name="Racz N."/>
            <person name="Riley R."/>
            <person name="Savchenko A."/>
            <person name="Shiryaev A."/>
            <person name="Soop K."/>
            <person name="Spirin V."/>
            <person name="Szebenyi C."/>
            <person name="Tomsovsky M."/>
            <person name="Tulloss R.E."/>
            <person name="Uehling J."/>
            <person name="Grigoriev I.V."/>
            <person name="Vagvolgyi C."/>
            <person name="Papp T."/>
            <person name="Martin F.M."/>
            <person name="Miettinen O."/>
            <person name="Hibbett D.S."/>
            <person name="Nagy L.G."/>
        </authorList>
    </citation>
    <scope>NUCLEOTIDE SEQUENCE [LARGE SCALE GENOMIC DNA]</scope>
    <source>
        <strain evidence="2 3">FP101781</strain>
    </source>
</reference>
<accession>A0A4Y7T2D3</accession>
<comment type="caution">
    <text evidence="2">The sequence shown here is derived from an EMBL/GenBank/DDBJ whole genome shotgun (WGS) entry which is preliminary data.</text>
</comment>
<keyword evidence="3" id="KW-1185">Reference proteome</keyword>
<dbReference type="EMBL" id="QPFP01000033">
    <property type="protein sequence ID" value="TEB28317.1"/>
    <property type="molecule type" value="Genomic_DNA"/>
</dbReference>
<dbReference type="AlphaFoldDB" id="A0A4Y7T2D3"/>
<dbReference type="Proteomes" id="UP000298030">
    <property type="component" value="Unassembled WGS sequence"/>
</dbReference>
<proteinExistence type="predicted"/>